<feature type="compositionally biased region" description="Low complexity" evidence="1">
    <location>
        <begin position="80"/>
        <end position="93"/>
    </location>
</feature>
<dbReference type="Proteomes" id="UP001458880">
    <property type="component" value="Unassembled WGS sequence"/>
</dbReference>
<evidence type="ECO:0000313" key="3">
    <source>
        <dbReference type="Proteomes" id="UP001458880"/>
    </source>
</evidence>
<dbReference type="AlphaFoldDB" id="A0AAW1JEP8"/>
<feature type="compositionally biased region" description="Polar residues" evidence="1">
    <location>
        <begin position="94"/>
        <end position="110"/>
    </location>
</feature>
<dbReference type="EMBL" id="JASPKY010000413">
    <property type="protein sequence ID" value="KAK9701512.1"/>
    <property type="molecule type" value="Genomic_DNA"/>
</dbReference>
<gene>
    <name evidence="2" type="ORF">QE152_g30575</name>
</gene>
<protein>
    <submittedName>
        <fullName evidence="2">Uncharacterized protein</fullName>
    </submittedName>
</protein>
<organism evidence="2 3">
    <name type="scientific">Popillia japonica</name>
    <name type="common">Japanese beetle</name>
    <dbReference type="NCBI Taxonomy" id="7064"/>
    <lineage>
        <taxon>Eukaryota</taxon>
        <taxon>Metazoa</taxon>
        <taxon>Ecdysozoa</taxon>
        <taxon>Arthropoda</taxon>
        <taxon>Hexapoda</taxon>
        <taxon>Insecta</taxon>
        <taxon>Pterygota</taxon>
        <taxon>Neoptera</taxon>
        <taxon>Endopterygota</taxon>
        <taxon>Coleoptera</taxon>
        <taxon>Polyphaga</taxon>
        <taxon>Scarabaeiformia</taxon>
        <taxon>Scarabaeidae</taxon>
        <taxon>Rutelinae</taxon>
        <taxon>Popillia</taxon>
    </lineage>
</organism>
<proteinExistence type="predicted"/>
<feature type="region of interest" description="Disordered" evidence="1">
    <location>
        <begin position="1"/>
        <end position="20"/>
    </location>
</feature>
<accession>A0AAW1JEP8</accession>
<keyword evidence="3" id="KW-1185">Reference proteome</keyword>
<reference evidence="2 3" key="1">
    <citation type="journal article" date="2024" name="BMC Genomics">
        <title>De novo assembly and annotation of Popillia japonica's genome with initial clues to its potential as an invasive pest.</title>
        <authorList>
            <person name="Cucini C."/>
            <person name="Boschi S."/>
            <person name="Funari R."/>
            <person name="Cardaioli E."/>
            <person name="Iannotti N."/>
            <person name="Marturano G."/>
            <person name="Paoli F."/>
            <person name="Bruttini M."/>
            <person name="Carapelli A."/>
            <person name="Frati F."/>
            <person name="Nardi F."/>
        </authorList>
    </citation>
    <scope>NUCLEOTIDE SEQUENCE [LARGE SCALE GENOMIC DNA]</scope>
    <source>
        <strain evidence="2">DMR45628</strain>
    </source>
</reference>
<feature type="compositionally biased region" description="Basic residues" evidence="1">
    <location>
        <begin position="8"/>
        <end position="18"/>
    </location>
</feature>
<sequence length="197" mass="22144">MKLETKKQKPPSKLRRNRERALRFKASMLRLCTCTIEKPGMLSPREAPQSVEPKKKGLKSKISKITKIFKEARPTASKIATAPADPSTDAPSPNVTTTKNQNECNRSVENGNIVNPNTIYQHLEISMRLSRLEEVSLLTTALRHITRTTHEKGHTIMFPSPEAVDRIQLKSHGLPTRACELLDLTRREGPSRDGKKS</sequence>
<comment type="caution">
    <text evidence="2">The sequence shown here is derived from an EMBL/GenBank/DDBJ whole genome shotgun (WGS) entry which is preliminary data.</text>
</comment>
<feature type="region of interest" description="Disordered" evidence="1">
    <location>
        <begin position="74"/>
        <end position="110"/>
    </location>
</feature>
<evidence type="ECO:0000313" key="2">
    <source>
        <dbReference type="EMBL" id="KAK9701512.1"/>
    </source>
</evidence>
<evidence type="ECO:0000256" key="1">
    <source>
        <dbReference type="SAM" id="MobiDB-lite"/>
    </source>
</evidence>
<name>A0AAW1JEP8_POPJA</name>